<sequence>MKGKMKAKDLIRVTFGKMLKVKPYFKITVKEITEESGVTRQIFYYYFKNMTDLLKYYFEVEVQEVMKEKKKFKSFEDAYLLFFKSIAEREDVIKNINNCESCGLLRETFEYMSRKLFERLFNDTLKSHKISEKDRNFLIDYYKVAFASTAYEWLNNGMEEEPLYLVKNLSIMIDQSIAQTLEKFEKK</sequence>
<keyword evidence="5" id="KW-1185">Reference proteome</keyword>
<protein>
    <submittedName>
        <fullName evidence="4">TetR/AcrR family transcriptional regulator</fullName>
    </submittedName>
</protein>
<dbReference type="Gene3D" id="1.10.357.10">
    <property type="entry name" value="Tetracycline Repressor, domain 2"/>
    <property type="match status" value="1"/>
</dbReference>
<evidence type="ECO:0000256" key="1">
    <source>
        <dbReference type="ARBA" id="ARBA00023125"/>
    </source>
</evidence>
<dbReference type="PANTHER" id="PTHR43479:SF7">
    <property type="entry name" value="TETR-FAMILY TRANSCRIPTIONAL REGULATOR"/>
    <property type="match status" value="1"/>
</dbReference>
<comment type="caution">
    <text evidence="4">The sequence shown here is derived from an EMBL/GenBank/DDBJ whole genome shotgun (WGS) entry which is preliminary data.</text>
</comment>
<accession>A0A7Z0T7A0</accession>
<dbReference type="Pfam" id="PF00440">
    <property type="entry name" value="TetR_N"/>
    <property type="match status" value="1"/>
</dbReference>
<reference evidence="4 5" key="1">
    <citation type="submission" date="2020-05" db="EMBL/GenBank/DDBJ databases">
        <title>Streptobacillus felis strain LHL191014123.</title>
        <authorList>
            <person name="Fawzy A."/>
            <person name="Rau J."/>
            <person name="Risse K."/>
            <person name="Schauerte N."/>
            <person name="Geiger C."/>
            <person name="Blom J."/>
            <person name="Imirzalioglu C."/>
            <person name="Falgenhauer J."/>
            <person name="Bach A."/>
            <person name="Herden C."/>
            <person name="Eisenberg T."/>
        </authorList>
    </citation>
    <scope>NUCLEOTIDE SEQUENCE [LARGE SCALE GENOMIC DNA]</scope>
    <source>
        <strain evidence="4 5">LHL191014123</strain>
    </source>
</reference>
<evidence type="ECO:0000313" key="5">
    <source>
        <dbReference type="Proteomes" id="UP000526184"/>
    </source>
</evidence>
<dbReference type="Pfam" id="PF14278">
    <property type="entry name" value="TetR_C_8"/>
    <property type="match status" value="1"/>
</dbReference>
<keyword evidence="1 2" id="KW-0238">DNA-binding</keyword>
<dbReference type="EMBL" id="JABMKT010000020">
    <property type="protein sequence ID" value="NYV28071.1"/>
    <property type="molecule type" value="Genomic_DNA"/>
</dbReference>
<organism evidence="4 5">
    <name type="scientific">Streptobacillus felis</name>
    <dbReference type="NCBI Taxonomy" id="1384509"/>
    <lineage>
        <taxon>Bacteria</taxon>
        <taxon>Fusobacteriati</taxon>
        <taxon>Fusobacteriota</taxon>
        <taxon>Fusobacteriia</taxon>
        <taxon>Fusobacteriales</taxon>
        <taxon>Leptotrichiaceae</taxon>
        <taxon>Streptobacillus</taxon>
    </lineage>
</organism>
<dbReference type="SUPFAM" id="SSF46689">
    <property type="entry name" value="Homeodomain-like"/>
    <property type="match status" value="1"/>
</dbReference>
<dbReference type="InterPro" id="IPR039532">
    <property type="entry name" value="TetR_C_Firmicutes"/>
</dbReference>
<dbReference type="InterPro" id="IPR001647">
    <property type="entry name" value="HTH_TetR"/>
</dbReference>
<dbReference type="AlphaFoldDB" id="A0A7Z0T7A0"/>
<gene>
    <name evidence="4" type="ORF">HP397_04490</name>
</gene>
<feature type="domain" description="HTH tetR-type" evidence="3">
    <location>
        <begin position="5"/>
        <end position="65"/>
    </location>
</feature>
<dbReference type="RefSeq" id="WP_180136168.1">
    <property type="nucleotide sequence ID" value="NZ_JABMKT010000020.1"/>
</dbReference>
<dbReference type="PANTHER" id="PTHR43479">
    <property type="entry name" value="ACREF/ENVCD OPERON REPRESSOR-RELATED"/>
    <property type="match status" value="1"/>
</dbReference>
<dbReference type="GO" id="GO:0003677">
    <property type="term" value="F:DNA binding"/>
    <property type="evidence" value="ECO:0007669"/>
    <property type="project" value="UniProtKB-UniRule"/>
</dbReference>
<evidence type="ECO:0000313" key="4">
    <source>
        <dbReference type="EMBL" id="NYV28071.1"/>
    </source>
</evidence>
<feature type="DNA-binding region" description="H-T-H motif" evidence="2">
    <location>
        <begin position="28"/>
        <end position="47"/>
    </location>
</feature>
<name>A0A7Z0T7A0_9FUSO</name>
<dbReference type="Proteomes" id="UP000526184">
    <property type="component" value="Unassembled WGS sequence"/>
</dbReference>
<dbReference type="InterPro" id="IPR050624">
    <property type="entry name" value="HTH-type_Tx_Regulator"/>
</dbReference>
<dbReference type="InterPro" id="IPR009057">
    <property type="entry name" value="Homeodomain-like_sf"/>
</dbReference>
<dbReference type="PROSITE" id="PS50977">
    <property type="entry name" value="HTH_TETR_2"/>
    <property type="match status" value="1"/>
</dbReference>
<proteinExistence type="predicted"/>
<evidence type="ECO:0000259" key="3">
    <source>
        <dbReference type="PROSITE" id="PS50977"/>
    </source>
</evidence>
<evidence type="ECO:0000256" key="2">
    <source>
        <dbReference type="PROSITE-ProRule" id="PRU00335"/>
    </source>
</evidence>